<sequence>MPKDNIIKRRSSCSKVTHQPGASLLRRRKSASAVLEPTSSTRRKTEDKKDQNPLVLGRGSVNVSAGRTIYERASSRRERHRLALKNGLKLGEEDGSNHIVALGRVGARGPNRSSLTKESPEGEDPGLLAIAAADSKRKQAGRKRVASTKPRGYNSLGRAAAASASPSQRNQSIFNAKMKAASQKSKRIPVREKLLNG</sequence>
<name>A0AAD2FGW2_9STRA</name>
<dbReference type="AlphaFoldDB" id="A0AAD2FGW2"/>
<feature type="region of interest" description="Disordered" evidence="1">
    <location>
        <begin position="1"/>
        <end position="60"/>
    </location>
</feature>
<keyword evidence="3" id="KW-1185">Reference proteome</keyword>
<accession>A0AAD2FGW2</accession>
<proteinExistence type="predicted"/>
<comment type="caution">
    <text evidence="2">The sequence shown here is derived from an EMBL/GenBank/DDBJ whole genome shotgun (WGS) entry which is preliminary data.</text>
</comment>
<protein>
    <submittedName>
        <fullName evidence="2">Uncharacterized protein</fullName>
    </submittedName>
</protein>
<evidence type="ECO:0000256" key="1">
    <source>
        <dbReference type="SAM" id="MobiDB-lite"/>
    </source>
</evidence>
<dbReference type="Proteomes" id="UP001295423">
    <property type="component" value="Unassembled WGS sequence"/>
</dbReference>
<organism evidence="2 3">
    <name type="scientific">Cylindrotheca closterium</name>
    <dbReference type="NCBI Taxonomy" id="2856"/>
    <lineage>
        <taxon>Eukaryota</taxon>
        <taxon>Sar</taxon>
        <taxon>Stramenopiles</taxon>
        <taxon>Ochrophyta</taxon>
        <taxon>Bacillariophyta</taxon>
        <taxon>Bacillariophyceae</taxon>
        <taxon>Bacillariophycidae</taxon>
        <taxon>Bacillariales</taxon>
        <taxon>Bacillariaceae</taxon>
        <taxon>Cylindrotheca</taxon>
    </lineage>
</organism>
<reference evidence="2" key="1">
    <citation type="submission" date="2023-08" db="EMBL/GenBank/DDBJ databases">
        <authorList>
            <person name="Audoor S."/>
            <person name="Bilcke G."/>
        </authorList>
    </citation>
    <scope>NUCLEOTIDE SEQUENCE</scope>
</reference>
<gene>
    <name evidence="2" type="ORF">CYCCA115_LOCUS5896</name>
</gene>
<dbReference type="EMBL" id="CAKOGP040000668">
    <property type="protein sequence ID" value="CAJ1937944.1"/>
    <property type="molecule type" value="Genomic_DNA"/>
</dbReference>
<evidence type="ECO:0000313" key="2">
    <source>
        <dbReference type="EMBL" id="CAJ1937944.1"/>
    </source>
</evidence>
<feature type="region of interest" description="Disordered" evidence="1">
    <location>
        <begin position="105"/>
        <end position="197"/>
    </location>
</feature>
<evidence type="ECO:0000313" key="3">
    <source>
        <dbReference type="Proteomes" id="UP001295423"/>
    </source>
</evidence>